<organism evidence="10 12">
    <name type="scientific">Pseudomonas cannabina</name>
    <dbReference type="NCBI Taxonomy" id="86840"/>
    <lineage>
        <taxon>Bacteria</taxon>
        <taxon>Pseudomonadati</taxon>
        <taxon>Pseudomonadota</taxon>
        <taxon>Gammaproteobacteria</taxon>
        <taxon>Pseudomonadales</taxon>
        <taxon>Pseudomonadaceae</taxon>
        <taxon>Pseudomonas</taxon>
    </lineage>
</organism>
<dbReference type="InterPro" id="IPR015133">
    <property type="entry name" value="E3_ubiquit_lig_AvrPtoB"/>
</dbReference>
<evidence type="ECO:0000259" key="8">
    <source>
        <dbReference type="Pfam" id="PF16847"/>
    </source>
</evidence>
<comment type="similarity">
    <text evidence="2">Belongs to the HopAB family.</text>
</comment>
<reference evidence="11 12" key="1">
    <citation type="submission" date="2018-08" db="EMBL/GenBank/DDBJ databases">
        <title>Recombination of ecologically and evolutionarily significant loci maintains genetic cohesion in the Pseudomonas syringae species complex.</title>
        <authorList>
            <person name="Dillon M."/>
            <person name="Thakur S."/>
            <person name="Almeida R.N.D."/>
            <person name="Weir B.S."/>
            <person name="Guttman D.S."/>
        </authorList>
    </citation>
    <scope>NUCLEOTIDE SEQUENCE [LARGE SCALE GENOMIC DNA]</scope>
    <source>
        <strain evidence="9 11">ICMP 15201</strain>
        <strain evidence="10 12">ICMP 15203</strain>
    </source>
</reference>
<protein>
    <submittedName>
        <fullName evidence="10">Type III effector HopAB2</fullName>
    </submittedName>
</protein>
<dbReference type="Proteomes" id="UP000270524">
    <property type="component" value="Unassembled WGS sequence"/>
</dbReference>
<evidence type="ECO:0000313" key="10">
    <source>
        <dbReference type="EMBL" id="RMN86994.1"/>
    </source>
</evidence>
<keyword evidence="4" id="KW-0928">Hypersensitive response elicitation</keyword>
<dbReference type="Pfam" id="PF09046">
    <property type="entry name" value="AvrPtoB-E3_ubiq"/>
    <property type="match status" value="1"/>
</dbReference>
<evidence type="ECO:0000256" key="1">
    <source>
        <dbReference type="ARBA" id="ARBA00004613"/>
    </source>
</evidence>
<dbReference type="RefSeq" id="WP_310886380.1">
    <property type="nucleotide sequence ID" value="NZ_RBPH01000114.1"/>
</dbReference>
<dbReference type="Gene3D" id="1.20.1280.220">
    <property type="entry name" value="Effector protein HopAB, BAK1-interacting domain"/>
    <property type="match status" value="1"/>
</dbReference>
<dbReference type="AlphaFoldDB" id="A0A3M3QCU9"/>
<comment type="subcellular location">
    <subcellularLocation>
        <location evidence="1">Secreted</location>
    </subcellularLocation>
</comment>
<feature type="compositionally biased region" description="Low complexity" evidence="6">
    <location>
        <begin position="203"/>
        <end position="217"/>
    </location>
</feature>
<feature type="compositionally biased region" description="Polar residues" evidence="6">
    <location>
        <begin position="32"/>
        <end position="41"/>
    </location>
</feature>
<feature type="domain" description="Effector protein HopAB E3 ubiquitin ligase" evidence="7">
    <location>
        <begin position="559"/>
        <end position="687"/>
    </location>
</feature>
<dbReference type="Gene3D" id="1.20.1280.110">
    <property type="match status" value="2"/>
</dbReference>
<sequence>MVGSINRAGPSGAPYGHTAPEPAPERAHESGSGASFSNSPQLPAHSSDAPTSQARDRREMLLRARPLSRQTREWVAQGMPPTADAGVPIRLHERAATAVPDARAEERHTPEEPADAAAPQHLGARAHANGIVQQLVDAHADLAGMLSMIQDGRRGYATRLPSEAEQRILLEHFPNLLRGELGNDSELATAFRSELRRAVRQQAASAPPRTPARSTARTPERAHAEAISTLGTPAYTRAPQHLGATAHANSIVQQLVSAGANLAHTRTMFRNMLRGEEVALSGAEQSVLLEHFPDMLASGIDRHSELAIELRAAFRRADSQQASAPARTPPRPSVRTPERSPAPRTATESSSGSNQRTLLGRFAGLMTPDQRRPSSASNASTSQRPVDRSPPRVNQVPTRPDRVAMRNRGNIDAEVALRDLAQQGVNMGRLHAALGAHIMHGRALPEDLRRALGGVGIRPYNETSLSLMEHPLLNLNIALNRRLGPRPLIAQEPRPAVPMGPPSSSRRPSGTRAATLPVMPEREDHENNVSYGMRLLDLNPGVRVRTIVDAFIAEPARRPSVVAQIRELRAATKAISSQFSQLRTISKADAASEELGFKDAADHHLDDATHCLFGEPLSLGNQGQQVIGLAANPTGTSQSYSQEENKELVFMDMKKLAQFLVGKPEHPMTREPLDAENIAKYAFRLVP</sequence>
<dbReference type="CDD" id="cd12803">
    <property type="entry name" value="HopAB_BID"/>
    <property type="match status" value="1"/>
</dbReference>
<dbReference type="InterPro" id="IPR038448">
    <property type="entry name" value="HopAB_E3_ubiquit_lig_sf"/>
</dbReference>
<dbReference type="Pfam" id="PF16847">
    <property type="entry name" value="AvrPtoB_bdg"/>
    <property type="match status" value="1"/>
</dbReference>
<feature type="compositionally biased region" description="Polar residues" evidence="6">
    <location>
        <begin position="346"/>
        <end position="357"/>
    </location>
</feature>
<feature type="region of interest" description="Disordered" evidence="6">
    <location>
        <begin position="316"/>
        <end position="406"/>
    </location>
</feature>
<evidence type="ECO:0000256" key="3">
    <source>
        <dbReference type="ARBA" id="ARBA00022525"/>
    </source>
</evidence>
<feature type="compositionally biased region" description="Basic and acidic residues" evidence="6">
    <location>
        <begin position="102"/>
        <end position="111"/>
    </location>
</feature>
<dbReference type="GO" id="GO:0052040">
    <property type="term" value="P:symbiont-mediated perturbation of host programmed cell death"/>
    <property type="evidence" value="ECO:0007669"/>
    <property type="project" value="UniProtKB-KW"/>
</dbReference>
<feature type="region of interest" description="Disordered" evidence="6">
    <location>
        <begin position="1"/>
        <end position="74"/>
    </location>
</feature>
<feature type="region of interest" description="Disordered" evidence="6">
    <location>
        <begin position="201"/>
        <end position="221"/>
    </location>
</feature>
<feature type="region of interest" description="Disordered" evidence="6">
    <location>
        <begin position="96"/>
        <end position="117"/>
    </location>
</feature>
<dbReference type="InterPro" id="IPR038342">
    <property type="entry name" value="HopAB_BAK-bd_sf"/>
</dbReference>
<dbReference type="Proteomes" id="UP000269335">
    <property type="component" value="Unassembled WGS sequence"/>
</dbReference>
<feature type="compositionally biased region" description="Low complexity" evidence="6">
    <location>
        <begin position="502"/>
        <end position="514"/>
    </location>
</feature>
<evidence type="ECO:0000259" key="7">
    <source>
        <dbReference type="Pfam" id="PF09046"/>
    </source>
</evidence>
<evidence type="ECO:0000313" key="9">
    <source>
        <dbReference type="EMBL" id="RMN81929.1"/>
    </source>
</evidence>
<evidence type="ECO:0000313" key="12">
    <source>
        <dbReference type="Proteomes" id="UP000270524"/>
    </source>
</evidence>
<feature type="domain" description="Effector protein HopAB BAK1-binding" evidence="8">
    <location>
        <begin position="397"/>
        <end position="487"/>
    </location>
</feature>
<dbReference type="EMBL" id="RBPH01000114">
    <property type="protein sequence ID" value="RMN81929.1"/>
    <property type="molecule type" value="Genomic_DNA"/>
</dbReference>
<proteinExistence type="inferred from homology"/>
<evidence type="ECO:0000313" key="11">
    <source>
        <dbReference type="Proteomes" id="UP000269335"/>
    </source>
</evidence>
<feature type="compositionally biased region" description="Polar residues" evidence="6">
    <location>
        <begin position="373"/>
        <end position="384"/>
    </location>
</feature>
<evidence type="ECO:0000256" key="4">
    <source>
        <dbReference type="ARBA" id="ARBA00022978"/>
    </source>
</evidence>
<dbReference type="InterPro" id="IPR031759">
    <property type="entry name" value="HopAB_BAK-bd"/>
</dbReference>
<keyword evidence="5" id="KW-0843">Virulence</keyword>
<keyword evidence="3" id="KW-0964">Secreted</keyword>
<comment type="caution">
    <text evidence="10">The sequence shown here is derived from an EMBL/GenBank/DDBJ whole genome shotgun (WGS) entry which is preliminary data.</text>
</comment>
<dbReference type="GO" id="GO:0005576">
    <property type="term" value="C:extracellular region"/>
    <property type="evidence" value="ECO:0007669"/>
    <property type="project" value="UniProtKB-SubCell"/>
</dbReference>
<name>A0A3M3QCU9_PSECA</name>
<evidence type="ECO:0000256" key="5">
    <source>
        <dbReference type="ARBA" id="ARBA00023026"/>
    </source>
</evidence>
<evidence type="ECO:0000256" key="6">
    <source>
        <dbReference type="SAM" id="MobiDB-lite"/>
    </source>
</evidence>
<gene>
    <name evidence="10" type="ORF">ALQ51_01159</name>
    <name evidence="9" type="ORF">ALQ53_04526</name>
</gene>
<accession>A0A3M3QCU9</accession>
<dbReference type="Gene3D" id="3.30.40.110">
    <property type="entry name" value="AvrPtoB, C-terminal domain"/>
    <property type="match status" value="1"/>
</dbReference>
<feature type="region of interest" description="Disordered" evidence="6">
    <location>
        <begin position="490"/>
        <end position="514"/>
    </location>
</feature>
<evidence type="ECO:0000256" key="2">
    <source>
        <dbReference type="ARBA" id="ARBA00006282"/>
    </source>
</evidence>
<dbReference type="EMBL" id="RBPJ01000339">
    <property type="protein sequence ID" value="RMN86994.1"/>
    <property type="molecule type" value="Genomic_DNA"/>
</dbReference>